<feature type="signal peptide" evidence="2">
    <location>
        <begin position="1"/>
        <end position="22"/>
    </location>
</feature>
<feature type="compositionally biased region" description="Polar residues" evidence="1">
    <location>
        <begin position="168"/>
        <end position="177"/>
    </location>
</feature>
<sequence>MKKKVLGLAFVAMSLFAFTGMAQTPAQSEQTCKVNKENVKCKNTEKRACCKAANPFEGLNLSDSQKSQLQQLDSKRKASRQQEAQTRKEAKQRNDSSRMAARRAEKKSYLEEVKAIIGPEQYVVFLENMYVNGGGRQHGGKAFMKHAKSRKGNLTGHRHGQSKDKNKVSATAEKSAS</sequence>
<feature type="compositionally biased region" description="Basic residues" evidence="1">
    <location>
        <begin position="143"/>
        <end position="160"/>
    </location>
</feature>
<accession>A0A4P7W6E4</accession>
<feature type="region of interest" description="Disordered" evidence="1">
    <location>
        <begin position="139"/>
        <end position="177"/>
    </location>
</feature>
<dbReference type="Proteomes" id="UP000297149">
    <property type="component" value="Chromosome"/>
</dbReference>
<evidence type="ECO:0000313" key="4">
    <source>
        <dbReference type="Proteomes" id="UP000297149"/>
    </source>
</evidence>
<evidence type="ECO:0000256" key="2">
    <source>
        <dbReference type="SAM" id="SignalP"/>
    </source>
</evidence>
<dbReference type="RefSeq" id="WP_136416867.1">
    <property type="nucleotide sequence ID" value="NZ_CAXHQF010000166.1"/>
</dbReference>
<dbReference type="EMBL" id="CP039396">
    <property type="protein sequence ID" value="QCD43502.1"/>
    <property type="molecule type" value="Genomic_DNA"/>
</dbReference>
<reference evidence="4" key="1">
    <citation type="submission" date="2019-02" db="EMBL/GenBank/DDBJ databases">
        <title>Isolation and identification of novel species under the genus Muribaculum.</title>
        <authorList>
            <person name="Miyake S."/>
            <person name="Ding Y."/>
            <person name="Low A."/>
            <person name="Soh M."/>
            <person name="Seedorf H."/>
        </authorList>
    </citation>
    <scope>NUCLEOTIDE SEQUENCE [LARGE SCALE GENOMIC DNA]</scope>
    <source>
        <strain evidence="4">H5</strain>
    </source>
</reference>
<dbReference type="KEGG" id="ddb:E7747_15310"/>
<dbReference type="AlphaFoldDB" id="A0A4P7W6E4"/>
<organism evidence="3 4">
    <name type="scientific">Duncaniella dubosii</name>
    <dbReference type="NCBI Taxonomy" id="2518971"/>
    <lineage>
        <taxon>Bacteria</taxon>
        <taxon>Pseudomonadati</taxon>
        <taxon>Bacteroidota</taxon>
        <taxon>Bacteroidia</taxon>
        <taxon>Bacteroidales</taxon>
        <taxon>Muribaculaceae</taxon>
        <taxon>Duncaniella</taxon>
    </lineage>
</organism>
<evidence type="ECO:0000313" key="3">
    <source>
        <dbReference type="EMBL" id="QCD43502.1"/>
    </source>
</evidence>
<keyword evidence="4" id="KW-1185">Reference proteome</keyword>
<feature type="chain" id="PRO_5020238986" description="DUF4890 domain-containing protein" evidence="2">
    <location>
        <begin position="23"/>
        <end position="177"/>
    </location>
</feature>
<feature type="region of interest" description="Disordered" evidence="1">
    <location>
        <begin position="61"/>
        <end position="103"/>
    </location>
</feature>
<gene>
    <name evidence="3" type="ORF">E7747_15310</name>
</gene>
<proteinExistence type="predicted"/>
<protein>
    <recommendedName>
        <fullName evidence="5">DUF4890 domain-containing protein</fullName>
    </recommendedName>
</protein>
<feature type="compositionally biased region" description="Low complexity" evidence="1">
    <location>
        <begin position="61"/>
        <end position="72"/>
    </location>
</feature>
<evidence type="ECO:0000256" key="1">
    <source>
        <dbReference type="SAM" id="MobiDB-lite"/>
    </source>
</evidence>
<keyword evidence="2" id="KW-0732">Signal</keyword>
<evidence type="ECO:0008006" key="5">
    <source>
        <dbReference type="Google" id="ProtNLM"/>
    </source>
</evidence>
<name>A0A4P7W6E4_9BACT</name>
<feature type="compositionally biased region" description="Basic and acidic residues" evidence="1">
    <location>
        <begin position="85"/>
        <end position="103"/>
    </location>
</feature>